<gene>
    <name evidence="1" type="ORF">Pint_17092</name>
</gene>
<dbReference type="Proteomes" id="UP001163603">
    <property type="component" value="Chromosome 2"/>
</dbReference>
<keyword evidence="2" id="KW-1185">Reference proteome</keyword>
<comment type="caution">
    <text evidence="1">The sequence shown here is derived from an EMBL/GenBank/DDBJ whole genome shotgun (WGS) entry which is preliminary data.</text>
</comment>
<evidence type="ECO:0000313" key="2">
    <source>
        <dbReference type="Proteomes" id="UP001163603"/>
    </source>
</evidence>
<protein>
    <submittedName>
        <fullName evidence="1">Uncharacterized protein</fullName>
    </submittedName>
</protein>
<organism evidence="1 2">
    <name type="scientific">Pistacia integerrima</name>
    <dbReference type="NCBI Taxonomy" id="434235"/>
    <lineage>
        <taxon>Eukaryota</taxon>
        <taxon>Viridiplantae</taxon>
        <taxon>Streptophyta</taxon>
        <taxon>Embryophyta</taxon>
        <taxon>Tracheophyta</taxon>
        <taxon>Spermatophyta</taxon>
        <taxon>Magnoliopsida</taxon>
        <taxon>eudicotyledons</taxon>
        <taxon>Gunneridae</taxon>
        <taxon>Pentapetalae</taxon>
        <taxon>rosids</taxon>
        <taxon>malvids</taxon>
        <taxon>Sapindales</taxon>
        <taxon>Anacardiaceae</taxon>
        <taxon>Pistacia</taxon>
    </lineage>
</organism>
<accession>A0ACC0Z9C1</accession>
<sequence>MTVTDQPLEDFYGELTKFTQTGTVCNYQAQFDRLLAQAESLLEQQQISCFVSGLKETIRADVRAANPQLFLMLLALHASMRPRSKLNEEIPCPLFSSCTEYQSQSWHSSTKSTPFEAVYGRPPPVLTFYEFGMAKDANVDKELR</sequence>
<dbReference type="EMBL" id="CM047737">
    <property type="protein sequence ID" value="KAJ0047751.1"/>
    <property type="molecule type" value="Genomic_DNA"/>
</dbReference>
<reference evidence="2" key="1">
    <citation type="journal article" date="2023" name="G3 (Bethesda)">
        <title>Genome assembly and association tests identify interacting loci associated with vigor, precocity, and sex in interspecific pistachio rootstocks.</title>
        <authorList>
            <person name="Palmer W."/>
            <person name="Jacygrad E."/>
            <person name="Sagayaradj S."/>
            <person name="Cavanaugh K."/>
            <person name="Han R."/>
            <person name="Bertier L."/>
            <person name="Beede B."/>
            <person name="Kafkas S."/>
            <person name="Golino D."/>
            <person name="Preece J."/>
            <person name="Michelmore R."/>
        </authorList>
    </citation>
    <scope>NUCLEOTIDE SEQUENCE [LARGE SCALE GENOMIC DNA]</scope>
</reference>
<name>A0ACC0Z9C1_9ROSI</name>
<proteinExistence type="predicted"/>
<evidence type="ECO:0000313" key="1">
    <source>
        <dbReference type="EMBL" id="KAJ0047751.1"/>
    </source>
</evidence>